<dbReference type="InterPro" id="IPR002850">
    <property type="entry name" value="PIN_toxin-like"/>
</dbReference>
<organism evidence="2 3">
    <name type="scientific">Candidatus Gottesmanbacteria bacterium RIFCSPLOWO2_01_FULL_42_22</name>
    <dbReference type="NCBI Taxonomy" id="1798391"/>
    <lineage>
        <taxon>Bacteria</taxon>
        <taxon>Candidatus Gottesmaniibacteriota</taxon>
    </lineage>
</organism>
<dbReference type="PANTHER" id="PTHR34610">
    <property type="entry name" value="SSL7007 PROTEIN"/>
    <property type="match status" value="1"/>
</dbReference>
<dbReference type="AlphaFoldDB" id="A0A1F6BCY4"/>
<comment type="caution">
    <text evidence="2">The sequence shown here is derived from an EMBL/GenBank/DDBJ whole genome shotgun (WGS) entry which is preliminary data.</text>
</comment>
<evidence type="ECO:0000313" key="3">
    <source>
        <dbReference type="Proteomes" id="UP000176228"/>
    </source>
</evidence>
<accession>A0A1F6BCY4</accession>
<dbReference type="EMBL" id="MFJU01000031">
    <property type="protein sequence ID" value="OGG34653.1"/>
    <property type="molecule type" value="Genomic_DNA"/>
</dbReference>
<protein>
    <submittedName>
        <fullName evidence="2">Putative toxin-antitoxin system toxin component, PIN family</fullName>
    </submittedName>
</protein>
<reference evidence="2 3" key="1">
    <citation type="journal article" date="2016" name="Nat. Commun.">
        <title>Thousands of microbial genomes shed light on interconnected biogeochemical processes in an aquifer system.</title>
        <authorList>
            <person name="Anantharaman K."/>
            <person name="Brown C.T."/>
            <person name="Hug L.A."/>
            <person name="Sharon I."/>
            <person name="Castelle C.J."/>
            <person name="Probst A.J."/>
            <person name="Thomas B.C."/>
            <person name="Singh A."/>
            <person name="Wilkins M.J."/>
            <person name="Karaoz U."/>
            <person name="Brodie E.L."/>
            <person name="Williams K.H."/>
            <person name="Hubbard S.S."/>
            <person name="Banfield J.F."/>
        </authorList>
    </citation>
    <scope>NUCLEOTIDE SEQUENCE [LARGE SCALE GENOMIC DNA]</scope>
</reference>
<dbReference type="Pfam" id="PF13470">
    <property type="entry name" value="PIN_3"/>
    <property type="match status" value="1"/>
</dbReference>
<dbReference type="STRING" id="1798391.A2968_01610"/>
<dbReference type="InterPro" id="IPR029060">
    <property type="entry name" value="PIN-like_dom_sf"/>
</dbReference>
<proteinExistence type="predicted"/>
<evidence type="ECO:0000259" key="1">
    <source>
        <dbReference type="SMART" id="SM00670"/>
    </source>
</evidence>
<dbReference type="NCBIfam" id="TIGR00305">
    <property type="entry name" value="putative toxin-antitoxin system toxin component, PIN family"/>
    <property type="match status" value="1"/>
</dbReference>
<evidence type="ECO:0000313" key="2">
    <source>
        <dbReference type="EMBL" id="OGG34653.1"/>
    </source>
</evidence>
<name>A0A1F6BCY4_9BACT</name>
<gene>
    <name evidence="2" type="ORF">A2968_01610</name>
</gene>
<dbReference type="Proteomes" id="UP000176228">
    <property type="component" value="Unassembled WGS sequence"/>
</dbReference>
<dbReference type="InterPro" id="IPR002716">
    <property type="entry name" value="PIN_dom"/>
</dbReference>
<dbReference type="PANTHER" id="PTHR34610:SF4">
    <property type="entry name" value="SLL8027 PROTEIN"/>
    <property type="match status" value="1"/>
</dbReference>
<dbReference type="SUPFAM" id="SSF88723">
    <property type="entry name" value="PIN domain-like"/>
    <property type="match status" value="1"/>
</dbReference>
<dbReference type="SMART" id="SM00670">
    <property type="entry name" value="PINc"/>
    <property type="match status" value="1"/>
</dbReference>
<sequence length="144" mass="16442">MRKKRPKAVIDTNLFVSGLISPHSLPSQIIRAWRGKRFKLITSMTLLEELADVLHRPKMTRYGFSEEKIIIIIKSMEKLVLDIPDSKLPIDLRDPKDKHVLLCAVKGKADYLVTGDQDLLVLKNDNRIKPVEIVTVSEFIAKIL</sequence>
<feature type="domain" description="PIN" evidence="1">
    <location>
        <begin position="6"/>
        <end position="121"/>
    </location>
</feature>